<organism evidence="2 3">
    <name type="scientific">Desulforamulus aeronauticus DSM 10349</name>
    <dbReference type="NCBI Taxonomy" id="1121421"/>
    <lineage>
        <taxon>Bacteria</taxon>
        <taxon>Bacillati</taxon>
        <taxon>Bacillota</taxon>
        <taxon>Clostridia</taxon>
        <taxon>Eubacteriales</taxon>
        <taxon>Peptococcaceae</taxon>
        <taxon>Desulforamulus</taxon>
    </lineage>
</organism>
<dbReference type="AlphaFoldDB" id="A0A1M6QWR6"/>
<feature type="compositionally biased region" description="Basic and acidic residues" evidence="1">
    <location>
        <begin position="16"/>
        <end position="49"/>
    </location>
</feature>
<evidence type="ECO:0000256" key="1">
    <source>
        <dbReference type="SAM" id="MobiDB-lite"/>
    </source>
</evidence>
<dbReference type="EMBL" id="FRAR01000009">
    <property type="protein sequence ID" value="SHK24722.1"/>
    <property type="molecule type" value="Genomic_DNA"/>
</dbReference>
<gene>
    <name evidence="2" type="ORF">SAMN02745123_01255</name>
</gene>
<proteinExistence type="predicted"/>
<reference evidence="3" key="1">
    <citation type="submission" date="2016-11" db="EMBL/GenBank/DDBJ databases">
        <authorList>
            <person name="Varghese N."/>
            <person name="Submissions S."/>
        </authorList>
    </citation>
    <scope>NUCLEOTIDE SEQUENCE [LARGE SCALE GENOMIC DNA]</scope>
    <source>
        <strain evidence="3">DSM 10349</strain>
    </source>
</reference>
<protein>
    <submittedName>
        <fullName evidence="2">Uncharacterized protein</fullName>
    </submittedName>
</protein>
<dbReference type="RefSeq" id="WP_175548979.1">
    <property type="nucleotide sequence ID" value="NZ_FRAR01000009.1"/>
</dbReference>
<name>A0A1M6QWR6_9FIRM</name>
<accession>A0A1M6QWR6</accession>
<dbReference type="STRING" id="1121421.SAMN02745123_01255"/>
<feature type="compositionally biased region" description="Polar residues" evidence="1">
    <location>
        <begin position="1"/>
        <end position="14"/>
    </location>
</feature>
<evidence type="ECO:0000313" key="3">
    <source>
        <dbReference type="Proteomes" id="UP000183997"/>
    </source>
</evidence>
<keyword evidence="3" id="KW-1185">Reference proteome</keyword>
<evidence type="ECO:0000313" key="2">
    <source>
        <dbReference type="EMBL" id="SHK24722.1"/>
    </source>
</evidence>
<dbReference type="Proteomes" id="UP000183997">
    <property type="component" value="Unassembled WGS sequence"/>
</dbReference>
<sequence length="49" mass="5571">MTTRINADKQTLTTKKGLDKVRGQQFFEDRNKGPAHKDSNRNDINDPIG</sequence>
<feature type="region of interest" description="Disordered" evidence="1">
    <location>
        <begin position="1"/>
        <end position="49"/>
    </location>
</feature>